<sequence>MTAFRSGGGARIVAELVLLSWIFLTYSSGGIVSAQAAQPEKFPYYNLWASQDGETHFAACNMQGFNLTPYASLPQYLRTDFGGEPIEMVFTELPVALDQPLHSPPQVQFVITLSGSWFTKTSDGTRHEYVAGDIMFQDNTKNSSADKQPQHYSGTVGDVPCHQLVVQISRPPQVDSPCPF</sequence>
<reference evidence="2 4" key="1">
    <citation type="journal article" date="2008" name="Science">
        <title>The Physcomitrella genome reveals evolutionary insights into the conquest of land by plants.</title>
        <authorList>
            <person name="Rensing S."/>
            <person name="Lang D."/>
            <person name="Zimmer A."/>
            <person name="Terry A."/>
            <person name="Salamov A."/>
            <person name="Shapiro H."/>
            <person name="Nishiyama T."/>
            <person name="Perroud P.-F."/>
            <person name="Lindquist E."/>
            <person name="Kamisugi Y."/>
            <person name="Tanahashi T."/>
            <person name="Sakakibara K."/>
            <person name="Fujita T."/>
            <person name="Oishi K."/>
            <person name="Shin-I T."/>
            <person name="Kuroki Y."/>
            <person name="Toyoda A."/>
            <person name="Suzuki Y."/>
            <person name="Hashimoto A."/>
            <person name="Yamaguchi K."/>
            <person name="Sugano A."/>
            <person name="Kohara Y."/>
            <person name="Fujiyama A."/>
            <person name="Anterola A."/>
            <person name="Aoki S."/>
            <person name="Ashton N."/>
            <person name="Barbazuk W.B."/>
            <person name="Barker E."/>
            <person name="Bennetzen J."/>
            <person name="Bezanilla M."/>
            <person name="Blankenship R."/>
            <person name="Cho S.H."/>
            <person name="Dutcher S."/>
            <person name="Estelle M."/>
            <person name="Fawcett J.A."/>
            <person name="Gundlach H."/>
            <person name="Hanada K."/>
            <person name="Heyl A."/>
            <person name="Hicks K.A."/>
            <person name="Hugh J."/>
            <person name="Lohr M."/>
            <person name="Mayer K."/>
            <person name="Melkozernov A."/>
            <person name="Murata T."/>
            <person name="Nelson D."/>
            <person name="Pils B."/>
            <person name="Prigge M."/>
            <person name="Reiss B."/>
            <person name="Renner T."/>
            <person name="Rombauts S."/>
            <person name="Rushton P."/>
            <person name="Sanderfoot A."/>
            <person name="Schween G."/>
            <person name="Shiu S.-H."/>
            <person name="Stueber K."/>
            <person name="Theodoulou F.L."/>
            <person name="Tu H."/>
            <person name="Van de Peer Y."/>
            <person name="Verrier P.J."/>
            <person name="Waters E."/>
            <person name="Wood A."/>
            <person name="Yang L."/>
            <person name="Cove D."/>
            <person name="Cuming A."/>
            <person name="Hasebe M."/>
            <person name="Lucas S."/>
            <person name="Mishler D.B."/>
            <person name="Reski R."/>
            <person name="Grigoriev I."/>
            <person name="Quatrano R.S."/>
            <person name="Boore J.L."/>
        </authorList>
    </citation>
    <scope>NUCLEOTIDE SEQUENCE [LARGE SCALE GENOMIC DNA]</scope>
    <source>
        <strain evidence="3 4">cv. Gransden 2004</strain>
    </source>
</reference>
<evidence type="ECO:0000256" key="1">
    <source>
        <dbReference type="SAM" id="SignalP"/>
    </source>
</evidence>
<evidence type="ECO:0000313" key="4">
    <source>
        <dbReference type="Proteomes" id="UP000006727"/>
    </source>
</evidence>
<evidence type="ECO:0000313" key="3">
    <source>
        <dbReference type="EnsemblPlants" id="Pp3c4_27280V3.1"/>
    </source>
</evidence>
<feature type="signal peptide" evidence="1">
    <location>
        <begin position="1"/>
        <end position="29"/>
    </location>
</feature>
<reference evidence="3" key="3">
    <citation type="submission" date="2020-12" db="UniProtKB">
        <authorList>
            <consortium name="EnsemblPlants"/>
        </authorList>
    </citation>
    <scope>IDENTIFICATION</scope>
</reference>
<dbReference type="Proteomes" id="UP000006727">
    <property type="component" value="Chromosome 4"/>
</dbReference>
<dbReference type="EMBL" id="ABEU02000004">
    <property type="protein sequence ID" value="PNR55906.1"/>
    <property type="molecule type" value="Genomic_DNA"/>
</dbReference>
<proteinExistence type="predicted"/>
<evidence type="ECO:0000313" key="2">
    <source>
        <dbReference type="EMBL" id="PNR55906.1"/>
    </source>
</evidence>
<protein>
    <recommendedName>
        <fullName evidence="5">Cupin type-1 domain-containing protein</fullName>
    </recommendedName>
</protein>
<keyword evidence="1" id="KW-0732">Signal</keyword>
<name>A0A2K1KQ77_PHYPA</name>
<dbReference type="SUPFAM" id="SSF51182">
    <property type="entry name" value="RmlC-like cupins"/>
    <property type="match status" value="1"/>
</dbReference>
<keyword evidence="4" id="KW-1185">Reference proteome</keyword>
<dbReference type="AlphaFoldDB" id="A0A2K1KQ77"/>
<dbReference type="EnsemblPlants" id="Pp3c4_27280V3.1">
    <property type="protein sequence ID" value="Pp3c4_27280V3.1"/>
    <property type="gene ID" value="Pp3c4_27280"/>
</dbReference>
<feature type="chain" id="PRO_5043158365" description="Cupin type-1 domain-containing protein" evidence="1">
    <location>
        <begin position="30"/>
        <end position="180"/>
    </location>
</feature>
<reference evidence="2 4" key="2">
    <citation type="journal article" date="2018" name="Plant J.">
        <title>The Physcomitrella patens chromosome-scale assembly reveals moss genome structure and evolution.</title>
        <authorList>
            <person name="Lang D."/>
            <person name="Ullrich K.K."/>
            <person name="Murat F."/>
            <person name="Fuchs J."/>
            <person name="Jenkins J."/>
            <person name="Haas F.B."/>
            <person name="Piednoel M."/>
            <person name="Gundlach H."/>
            <person name="Van Bel M."/>
            <person name="Meyberg R."/>
            <person name="Vives C."/>
            <person name="Morata J."/>
            <person name="Symeonidi A."/>
            <person name="Hiss M."/>
            <person name="Muchero W."/>
            <person name="Kamisugi Y."/>
            <person name="Saleh O."/>
            <person name="Blanc G."/>
            <person name="Decker E.L."/>
            <person name="van Gessel N."/>
            <person name="Grimwood J."/>
            <person name="Hayes R.D."/>
            <person name="Graham S.W."/>
            <person name="Gunter L.E."/>
            <person name="McDaniel S.F."/>
            <person name="Hoernstein S.N.W."/>
            <person name="Larsson A."/>
            <person name="Li F.W."/>
            <person name="Perroud P.F."/>
            <person name="Phillips J."/>
            <person name="Ranjan P."/>
            <person name="Rokshar D.S."/>
            <person name="Rothfels C.J."/>
            <person name="Schneider L."/>
            <person name="Shu S."/>
            <person name="Stevenson D.W."/>
            <person name="Thummler F."/>
            <person name="Tillich M."/>
            <person name="Villarreal Aguilar J.C."/>
            <person name="Widiez T."/>
            <person name="Wong G.K."/>
            <person name="Wymore A."/>
            <person name="Zhang Y."/>
            <person name="Zimmer A.D."/>
            <person name="Quatrano R.S."/>
            <person name="Mayer K.F.X."/>
            <person name="Goodstein D."/>
            <person name="Casacuberta J.M."/>
            <person name="Vandepoele K."/>
            <person name="Reski R."/>
            <person name="Cuming A.C."/>
            <person name="Tuskan G.A."/>
            <person name="Maumus F."/>
            <person name="Salse J."/>
            <person name="Schmutz J."/>
            <person name="Rensing S.A."/>
        </authorList>
    </citation>
    <scope>NUCLEOTIDE SEQUENCE [LARGE SCALE GENOMIC DNA]</scope>
    <source>
        <strain evidence="3 4">cv. Gransden 2004</strain>
    </source>
</reference>
<gene>
    <name evidence="3" type="primary">LOC112281488</name>
    <name evidence="2" type="ORF">PHYPA_006803</name>
</gene>
<organism evidence="2">
    <name type="scientific">Physcomitrium patens</name>
    <name type="common">Spreading-leaved earth moss</name>
    <name type="synonym">Physcomitrella patens</name>
    <dbReference type="NCBI Taxonomy" id="3218"/>
    <lineage>
        <taxon>Eukaryota</taxon>
        <taxon>Viridiplantae</taxon>
        <taxon>Streptophyta</taxon>
        <taxon>Embryophyta</taxon>
        <taxon>Bryophyta</taxon>
        <taxon>Bryophytina</taxon>
        <taxon>Bryopsida</taxon>
        <taxon>Funariidae</taxon>
        <taxon>Funariales</taxon>
        <taxon>Funariaceae</taxon>
        <taxon>Physcomitrium</taxon>
    </lineage>
</organism>
<dbReference type="Gramene" id="Pp3c4_27280V3.1">
    <property type="protein sequence ID" value="Pp3c4_27280V3.1"/>
    <property type="gene ID" value="Pp3c4_27280"/>
</dbReference>
<dbReference type="InterPro" id="IPR011051">
    <property type="entry name" value="RmlC_Cupin_sf"/>
</dbReference>
<accession>A0A2K1KQ77</accession>
<evidence type="ECO:0008006" key="5">
    <source>
        <dbReference type="Google" id="ProtNLM"/>
    </source>
</evidence>
<dbReference type="PaxDb" id="3218-PP1S115_61V6.1"/>